<dbReference type="OrthoDB" id="3552888at2759"/>
<protein>
    <recommendedName>
        <fullName evidence="4">Secreted protein</fullName>
    </recommendedName>
</protein>
<dbReference type="EMBL" id="LSBJ02000005">
    <property type="protein sequence ID" value="OAQ65385.1"/>
    <property type="molecule type" value="Genomic_DNA"/>
</dbReference>
<proteinExistence type="predicted"/>
<dbReference type="AlphaFoldDB" id="A0A179FIC9"/>
<keyword evidence="1" id="KW-0732">Signal</keyword>
<reference evidence="2 3" key="1">
    <citation type="journal article" date="2016" name="PLoS Pathog.">
        <title>Biosynthesis of antibiotic leucinostatins in bio-control fungus Purpureocillium lilacinum and their inhibition on phytophthora revealed by genome mining.</title>
        <authorList>
            <person name="Wang G."/>
            <person name="Liu Z."/>
            <person name="Lin R."/>
            <person name="Li E."/>
            <person name="Mao Z."/>
            <person name="Ling J."/>
            <person name="Yang Y."/>
            <person name="Yin W.B."/>
            <person name="Xie B."/>
        </authorList>
    </citation>
    <scope>NUCLEOTIDE SEQUENCE [LARGE SCALE GENOMIC DNA]</scope>
    <source>
        <strain evidence="2">170</strain>
    </source>
</reference>
<evidence type="ECO:0000256" key="1">
    <source>
        <dbReference type="SAM" id="SignalP"/>
    </source>
</evidence>
<sequence>MLTSNVFTLLPLLVAGVTAAPSPSLDIGSNLLSAPLPGYGVEDFQWELEVFPGVVQNFTGTIEQVARQATQINPDWEEHMANITASTDVDVSHLERRKDFYRTDCNPRYKWDEAQEFAINEGTRYLWNQQGRPRNGPGPGNCGRVSCSYRSAIWWCNDNREAFTVAFWGFIADGAGIIVRQCAKDGWVKGQIFHDDNWNVIVRGDKDNC</sequence>
<dbReference type="PANTHER" id="PTHR35605:SF1">
    <property type="entry name" value="ECP2 EFFECTOR PROTEIN DOMAIN-CONTAINING PROTEIN-RELATED"/>
    <property type="match status" value="1"/>
</dbReference>
<dbReference type="RefSeq" id="XP_018142699.1">
    <property type="nucleotide sequence ID" value="XM_018285515.1"/>
</dbReference>
<evidence type="ECO:0008006" key="4">
    <source>
        <dbReference type="Google" id="ProtNLM"/>
    </source>
</evidence>
<dbReference type="KEGG" id="pchm:VFPPC_06491"/>
<comment type="caution">
    <text evidence="2">The sequence shown here is derived from an EMBL/GenBank/DDBJ whole genome shotgun (WGS) entry which is preliminary data.</text>
</comment>
<evidence type="ECO:0000313" key="2">
    <source>
        <dbReference type="EMBL" id="OAQ65385.1"/>
    </source>
</evidence>
<feature type="chain" id="PRO_5008101718" description="Secreted protein" evidence="1">
    <location>
        <begin position="20"/>
        <end position="209"/>
    </location>
</feature>
<dbReference type="GeneID" id="28849509"/>
<organism evidence="2 3">
    <name type="scientific">Pochonia chlamydosporia 170</name>
    <dbReference type="NCBI Taxonomy" id="1380566"/>
    <lineage>
        <taxon>Eukaryota</taxon>
        <taxon>Fungi</taxon>
        <taxon>Dikarya</taxon>
        <taxon>Ascomycota</taxon>
        <taxon>Pezizomycotina</taxon>
        <taxon>Sordariomycetes</taxon>
        <taxon>Hypocreomycetidae</taxon>
        <taxon>Hypocreales</taxon>
        <taxon>Clavicipitaceae</taxon>
        <taxon>Pochonia</taxon>
    </lineage>
</organism>
<dbReference type="PANTHER" id="PTHR35605">
    <property type="entry name" value="ECP2 EFFECTOR PROTEIN DOMAIN-CONTAINING PROTEIN-RELATED"/>
    <property type="match status" value="1"/>
</dbReference>
<gene>
    <name evidence="2" type="ORF">VFPPC_06491</name>
</gene>
<name>A0A179FIC9_METCM</name>
<accession>A0A179FIC9</accession>
<evidence type="ECO:0000313" key="3">
    <source>
        <dbReference type="Proteomes" id="UP000078397"/>
    </source>
</evidence>
<feature type="signal peptide" evidence="1">
    <location>
        <begin position="1"/>
        <end position="19"/>
    </location>
</feature>
<keyword evidence="3" id="KW-1185">Reference proteome</keyword>
<dbReference type="STRING" id="1380566.A0A179FIC9"/>
<dbReference type="Proteomes" id="UP000078397">
    <property type="component" value="Unassembled WGS sequence"/>
</dbReference>